<dbReference type="EMBL" id="JACBYW010000003">
    <property type="protein sequence ID" value="NYH78854.1"/>
    <property type="molecule type" value="Genomic_DNA"/>
</dbReference>
<organism evidence="3 4">
    <name type="scientific">Actinopolyspora biskrensis</name>
    <dbReference type="NCBI Taxonomy" id="1470178"/>
    <lineage>
        <taxon>Bacteria</taxon>
        <taxon>Bacillati</taxon>
        <taxon>Actinomycetota</taxon>
        <taxon>Actinomycetes</taxon>
        <taxon>Actinopolysporales</taxon>
        <taxon>Actinopolysporaceae</taxon>
        <taxon>Actinopolyspora</taxon>
    </lineage>
</organism>
<dbReference type="PROSITE" id="PS51257">
    <property type="entry name" value="PROKAR_LIPOPROTEIN"/>
    <property type="match status" value="1"/>
</dbReference>
<protein>
    <recommendedName>
        <fullName evidence="5">DUF3558 domain-containing protein</fullName>
    </recommendedName>
</protein>
<keyword evidence="4" id="KW-1185">Reference proteome</keyword>
<evidence type="ECO:0000313" key="3">
    <source>
        <dbReference type="EMBL" id="NYH78854.1"/>
    </source>
</evidence>
<feature type="region of interest" description="Disordered" evidence="1">
    <location>
        <begin position="28"/>
        <end position="148"/>
    </location>
</feature>
<evidence type="ECO:0000256" key="1">
    <source>
        <dbReference type="SAM" id="MobiDB-lite"/>
    </source>
</evidence>
<dbReference type="AlphaFoldDB" id="A0A852YUL5"/>
<reference evidence="3 4" key="1">
    <citation type="submission" date="2020-07" db="EMBL/GenBank/DDBJ databases">
        <title>Genomic Encyclopedia of Type Strains, Phase III (KMG-III): the genomes of soil and plant-associated and newly described type strains.</title>
        <authorList>
            <person name="Whitman W."/>
        </authorList>
    </citation>
    <scope>NUCLEOTIDE SEQUENCE [LARGE SCALE GENOMIC DNA]</scope>
    <source>
        <strain evidence="3 4">CECT 8576</strain>
    </source>
</reference>
<feature type="compositionally biased region" description="Polar residues" evidence="1">
    <location>
        <begin position="58"/>
        <end position="69"/>
    </location>
</feature>
<gene>
    <name evidence="3" type="ORF">FHR84_002179</name>
</gene>
<proteinExistence type="predicted"/>
<accession>A0A852YUL5</accession>
<feature type="chain" id="PRO_5038962735" description="DUF3558 domain-containing protein" evidence="2">
    <location>
        <begin position="27"/>
        <end position="231"/>
    </location>
</feature>
<feature type="signal peptide" evidence="2">
    <location>
        <begin position="1"/>
        <end position="26"/>
    </location>
</feature>
<evidence type="ECO:0000313" key="4">
    <source>
        <dbReference type="Proteomes" id="UP000548304"/>
    </source>
</evidence>
<feature type="compositionally biased region" description="Low complexity" evidence="1">
    <location>
        <begin position="43"/>
        <end position="53"/>
    </location>
</feature>
<comment type="caution">
    <text evidence="3">The sequence shown here is derived from an EMBL/GenBank/DDBJ whole genome shotgun (WGS) entry which is preliminary data.</text>
</comment>
<dbReference type="InterPro" id="IPR024520">
    <property type="entry name" value="DUF3558"/>
</dbReference>
<dbReference type="Proteomes" id="UP000548304">
    <property type="component" value="Unassembled WGS sequence"/>
</dbReference>
<name>A0A852YUL5_9ACTN</name>
<evidence type="ECO:0000256" key="2">
    <source>
        <dbReference type="SAM" id="SignalP"/>
    </source>
</evidence>
<dbReference type="Pfam" id="PF12079">
    <property type="entry name" value="DUF3558"/>
    <property type="match status" value="1"/>
</dbReference>
<evidence type="ECO:0008006" key="5">
    <source>
        <dbReference type="Google" id="ProtNLM"/>
    </source>
</evidence>
<dbReference type="RefSeq" id="WP_179535289.1">
    <property type="nucleotide sequence ID" value="NZ_JACBYW010000003.1"/>
</dbReference>
<sequence length="231" mass="23752">MTRRYLRSGTARAAVASLAAITLLTAAGCGGGSEESAGPPPESSSAAPAATSERTPEVTSSTTGPSDPSETAPLPSWDISRTSSGPESVTAVEPPPPKVSLSGTDPCALLTEAQREEVGLTGPTNRERSDGSRSCEFSQPEDRGPGTSAQLEIHENSGLDEFTGINGAPEDTTVAEHRARIQCEYGNCLIGIAVADSSRVDVQATVLGDDAATEELGRRIAEMVIGNLSNV</sequence>
<keyword evidence="2" id="KW-0732">Signal</keyword>